<dbReference type="InterPro" id="IPR012479">
    <property type="entry name" value="SAP30BP"/>
</dbReference>
<dbReference type="RefSeq" id="XP_016237806.1">
    <property type="nucleotide sequence ID" value="XM_016379129.1"/>
</dbReference>
<name>A0A0D2BG55_9EURO</name>
<dbReference type="VEuPathDB" id="FungiDB:PV08_04785"/>
<evidence type="ECO:0000313" key="2">
    <source>
        <dbReference type="EMBL" id="KIW17590.1"/>
    </source>
</evidence>
<dbReference type="GO" id="GO:0006355">
    <property type="term" value="P:regulation of DNA-templated transcription"/>
    <property type="evidence" value="ECO:0007669"/>
    <property type="project" value="InterPro"/>
</dbReference>
<dbReference type="Proteomes" id="UP000053328">
    <property type="component" value="Unassembled WGS sequence"/>
</dbReference>
<dbReference type="EMBL" id="KN847494">
    <property type="protein sequence ID" value="KIW17590.1"/>
    <property type="molecule type" value="Genomic_DNA"/>
</dbReference>
<organism evidence="2 3">
    <name type="scientific">Exophiala spinifera</name>
    <dbReference type="NCBI Taxonomy" id="91928"/>
    <lineage>
        <taxon>Eukaryota</taxon>
        <taxon>Fungi</taxon>
        <taxon>Dikarya</taxon>
        <taxon>Ascomycota</taxon>
        <taxon>Pezizomycotina</taxon>
        <taxon>Eurotiomycetes</taxon>
        <taxon>Chaetothyriomycetidae</taxon>
        <taxon>Chaetothyriales</taxon>
        <taxon>Herpotrichiellaceae</taxon>
        <taxon>Exophiala</taxon>
    </lineage>
</organism>
<evidence type="ECO:0000256" key="1">
    <source>
        <dbReference type="SAM" id="MobiDB-lite"/>
    </source>
</evidence>
<feature type="compositionally biased region" description="Polar residues" evidence="1">
    <location>
        <begin position="25"/>
        <end position="35"/>
    </location>
</feature>
<dbReference type="PANTHER" id="PTHR13464">
    <property type="entry name" value="TRANSCRIPTIONAL REGULATOR PROTEIN HCNGP"/>
    <property type="match status" value="1"/>
</dbReference>
<feature type="compositionally biased region" description="Polar residues" evidence="1">
    <location>
        <begin position="211"/>
        <end position="227"/>
    </location>
</feature>
<dbReference type="HOGENOM" id="CLU_064352_1_1_1"/>
<evidence type="ECO:0008006" key="4">
    <source>
        <dbReference type="Google" id="ProtNLM"/>
    </source>
</evidence>
<dbReference type="Pfam" id="PF07818">
    <property type="entry name" value="HCNGP"/>
    <property type="match status" value="1"/>
</dbReference>
<proteinExistence type="predicted"/>
<reference evidence="2 3" key="1">
    <citation type="submission" date="2015-01" db="EMBL/GenBank/DDBJ databases">
        <title>The Genome Sequence of Exophiala spinifera CBS89968.</title>
        <authorList>
            <consortium name="The Broad Institute Genomics Platform"/>
            <person name="Cuomo C."/>
            <person name="de Hoog S."/>
            <person name="Gorbushina A."/>
            <person name="Stielow B."/>
            <person name="Teixiera M."/>
            <person name="Abouelleil A."/>
            <person name="Chapman S.B."/>
            <person name="Priest M."/>
            <person name="Young S.K."/>
            <person name="Wortman J."/>
            <person name="Nusbaum C."/>
            <person name="Birren B."/>
        </authorList>
    </citation>
    <scope>NUCLEOTIDE SEQUENCE [LARGE SCALE GENOMIC DNA]</scope>
    <source>
        <strain evidence="2 3">CBS 89968</strain>
    </source>
</reference>
<sequence length="247" mass="27052">MSALVAYESSSEEDEVADDNKGQDQDATTSNSTGHHNPYIGSKSPIKPVELSSHIITPTAHADTVGPMVGPSMPSQVDSEIEDEPLSELQQSMTERDIIHQLTFASHPMTSLPQSPPGSPNPAVEARFKKFLDLKTRGTHFNEDLASKSAFRNPGLLATMMLRVGLDEEDQYKTSLPKQVWNPTGFPKSAYREELLRAQQTLRDQELATKKSLSASGKRTIEFTSAGKSGDSSRDSTPGMPNKRKRP</sequence>
<feature type="region of interest" description="Disordered" evidence="1">
    <location>
        <begin position="208"/>
        <end position="247"/>
    </location>
</feature>
<accession>A0A0D2BG55</accession>
<feature type="region of interest" description="Disordered" evidence="1">
    <location>
        <begin position="1"/>
        <end position="52"/>
    </location>
</feature>
<dbReference type="GeneID" id="27331868"/>
<dbReference type="PANTHER" id="PTHR13464:SF0">
    <property type="entry name" value="SAP30-BINDING PROTEIN"/>
    <property type="match status" value="1"/>
</dbReference>
<dbReference type="AlphaFoldDB" id="A0A0D2BG55"/>
<dbReference type="OrthoDB" id="1714508at2759"/>
<protein>
    <recommendedName>
        <fullName evidence="4">HCNGP-like protein</fullName>
    </recommendedName>
</protein>
<dbReference type="GO" id="GO:0005634">
    <property type="term" value="C:nucleus"/>
    <property type="evidence" value="ECO:0007669"/>
    <property type="project" value="TreeGrafter"/>
</dbReference>
<evidence type="ECO:0000313" key="3">
    <source>
        <dbReference type="Proteomes" id="UP000053328"/>
    </source>
</evidence>
<gene>
    <name evidence="2" type="ORF">PV08_04785</name>
</gene>
<keyword evidence="3" id="KW-1185">Reference proteome</keyword>
<dbReference type="STRING" id="91928.A0A0D2BG55"/>